<evidence type="ECO:0000313" key="2">
    <source>
        <dbReference type="Proteomes" id="UP000030656"/>
    </source>
</evidence>
<dbReference type="AlphaFoldDB" id="A0A024VKL5"/>
<gene>
    <name evidence="1" type="ORF">PFFCH_04304</name>
</gene>
<proteinExistence type="predicted"/>
<organism evidence="1 2">
    <name type="scientific">Plasmodium falciparum FCH/4</name>
    <dbReference type="NCBI Taxonomy" id="1036724"/>
    <lineage>
        <taxon>Eukaryota</taxon>
        <taxon>Sar</taxon>
        <taxon>Alveolata</taxon>
        <taxon>Apicomplexa</taxon>
        <taxon>Aconoidasida</taxon>
        <taxon>Haemosporida</taxon>
        <taxon>Plasmodiidae</taxon>
        <taxon>Plasmodium</taxon>
        <taxon>Plasmodium (Laverania)</taxon>
    </lineage>
</organism>
<dbReference type="OrthoDB" id="424402at2759"/>
<accession>A0A024VKL5</accession>
<reference evidence="1" key="1">
    <citation type="submission" date="2013-02" db="EMBL/GenBank/DDBJ databases">
        <title>The Genome Annotation of Plasmodium falciparum FCH/4.</title>
        <authorList>
            <consortium name="The Broad Institute Genome Sequencing Platform"/>
            <consortium name="The Broad Institute Genome Sequencing Center for Infectious Disease"/>
            <person name="Neafsey D."/>
            <person name="Hoffman S."/>
            <person name="Volkman S."/>
            <person name="Rosenthal P."/>
            <person name="Walker B."/>
            <person name="Young S.K."/>
            <person name="Zeng Q."/>
            <person name="Gargeya S."/>
            <person name="Fitzgerald M."/>
            <person name="Haas B."/>
            <person name="Abouelleil A."/>
            <person name="Allen A.W."/>
            <person name="Alvarado L."/>
            <person name="Arachchi H.M."/>
            <person name="Berlin A.M."/>
            <person name="Chapman S.B."/>
            <person name="Gainer-Dewar J."/>
            <person name="Goldberg J."/>
            <person name="Griggs A."/>
            <person name="Gujja S."/>
            <person name="Hansen M."/>
            <person name="Howarth C."/>
            <person name="Imamovic A."/>
            <person name="Ireland A."/>
            <person name="Larimer J."/>
            <person name="McCowan C."/>
            <person name="Murphy C."/>
            <person name="Pearson M."/>
            <person name="Poon T.W."/>
            <person name="Priest M."/>
            <person name="Roberts A."/>
            <person name="Saif S."/>
            <person name="Shea T."/>
            <person name="Sisk P."/>
            <person name="Sykes S."/>
            <person name="Wortman J."/>
            <person name="Nusbaum C."/>
            <person name="Birren B."/>
        </authorList>
    </citation>
    <scope>NUCLEOTIDE SEQUENCE [LARGE SCALE GENOMIC DNA]</scope>
    <source>
        <strain evidence="1">FCH/4</strain>
    </source>
</reference>
<protein>
    <submittedName>
        <fullName evidence="1">Uncharacterized protein</fullName>
    </submittedName>
</protein>
<name>A0A024VKL5_PLAFA</name>
<reference evidence="1" key="2">
    <citation type="submission" date="2013-02" db="EMBL/GenBank/DDBJ databases">
        <title>The Genome Sequence of Plasmodium falciparum FCH/4.</title>
        <authorList>
            <consortium name="The Broad Institute Genome Sequencing Platform"/>
            <consortium name="The Broad Institute Genome Sequencing Center for Infectious Disease"/>
            <person name="Neafsey D."/>
            <person name="Cheeseman I."/>
            <person name="Volkman S."/>
            <person name="Adams J."/>
            <person name="Walker B."/>
            <person name="Young S.K."/>
            <person name="Zeng Q."/>
            <person name="Gargeya S."/>
            <person name="Fitzgerald M."/>
            <person name="Haas B."/>
            <person name="Abouelleil A."/>
            <person name="Alvarado L."/>
            <person name="Arachchi H.M."/>
            <person name="Berlin A.M."/>
            <person name="Chapman S.B."/>
            <person name="Dewar J."/>
            <person name="Goldberg J."/>
            <person name="Griggs A."/>
            <person name="Gujja S."/>
            <person name="Hansen M."/>
            <person name="Howarth C."/>
            <person name="Imamovic A."/>
            <person name="Larimer J."/>
            <person name="McCowan C."/>
            <person name="Murphy C."/>
            <person name="Neiman D."/>
            <person name="Pearson M."/>
            <person name="Priest M."/>
            <person name="Roberts A."/>
            <person name="Saif S."/>
            <person name="Shea T."/>
            <person name="Sisk P."/>
            <person name="Sykes S."/>
            <person name="Wortman J."/>
            <person name="Nusbaum C."/>
            <person name="Birren B."/>
        </authorList>
    </citation>
    <scope>NUCLEOTIDE SEQUENCE [LARGE SCALE GENOMIC DNA]</scope>
    <source>
        <strain evidence="1">FCH/4</strain>
    </source>
</reference>
<evidence type="ECO:0000313" key="1">
    <source>
        <dbReference type="EMBL" id="ETW28396.1"/>
    </source>
</evidence>
<dbReference type="Proteomes" id="UP000030656">
    <property type="component" value="Unassembled WGS sequence"/>
</dbReference>
<sequence length="84" mass="10432">MKIILSKNEDKIDKNEIGYQKPLDEKEVNVMTPEQILKEKSYRRRCKTFNNNIYIGRGGDRFRSYRRNYYETSMWNNRRYEKRN</sequence>
<dbReference type="EMBL" id="KI928025">
    <property type="protein sequence ID" value="ETW28396.1"/>
    <property type="molecule type" value="Genomic_DNA"/>
</dbReference>